<dbReference type="RefSeq" id="WP_138186768.1">
    <property type="nucleotide sequence ID" value="NZ_LS992241.1"/>
</dbReference>
<dbReference type="InterPro" id="IPR002491">
    <property type="entry name" value="ABC_transptr_periplasmic_BD"/>
</dbReference>
<evidence type="ECO:0000313" key="6">
    <source>
        <dbReference type="Proteomes" id="UP000304148"/>
    </source>
</evidence>
<evidence type="ECO:0000259" key="4">
    <source>
        <dbReference type="PROSITE" id="PS50983"/>
    </source>
</evidence>
<dbReference type="Pfam" id="PF01497">
    <property type="entry name" value="Peripla_BP_2"/>
    <property type="match status" value="1"/>
</dbReference>
<evidence type="ECO:0000256" key="1">
    <source>
        <dbReference type="ARBA" id="ARBA00008814"/>
    </source>
</evidence>
<evidence type="ECO:0000256" key="3">
    <source>
        <dbReference type="SAM" id="SignalP"/>
    </source>
</evidence>
<organism evidence="5 6">
    <name type="scientific">Paenibacillus alvei</name>
    <name type="common">Bacillus alvei</name>
    <dbReference type="NCBI Taxonomy" id="44250"/>
    <lineage>
        <taxon>Bacteria</taxon>
        <taxon>Bacillati</taxon>
        <taxon>Bacillota</taxon>
        <taxon>Bacilli</taxon>
        <taxon>Bacillales</taxon>
        <taxon>Paenibacillaceae</taxon>
        <taxon>Paenibacillus</taxon>
    </lineage>
</organism>
<dbReference type="Proteomes" id="UP000304148">
    <property type="component" value="Chromosome"/>
</dbReference>
<feature type="signal peptide" evidence="3">
    <location>
        <begin position="1"/>
        <end position="30"/>
    </location>
</feature>
<comment type="similarity">
    <text evidence="1">Belongs to the bacterial solute-binding protein 8 family.</text>
</comment>
<dbReference type="EMBL" id="LS992241">
    <property type="protein sequence ID" value="SYX85004.1"/>
    <property type="molecule type" value="Genomic_DNA"/>
</dbReference>
<feature type="domain" description="Fe/B12 periplasmic-binding" evidence="4">
    <location>
        <begin position="68"/>
        <end position="334"/>
    </location>
</feature>
<dbReference type="InterPro" id="IPR050902">
    <property type="entry name" value="ABC_Transporter_SBP"/>
</dbReference>
<protein>
    <submittedName>
        <fullName evidence="5">Fe3+-hydroxamate ABC transporter substrate-binding protein</fullName>
    </submittedName>
</protein>
<dbReference type="SUPFAM" id="SSF53807">
    <property type="entry name" value="Helical backbone' metal receptor"/>
    <property type="match status" value="1"/>
</dbReference>
<dbReference type="PANTHER" id="PTHR30535">
    <property type="entry name" value="VITAMIN B12-BINDING PROTEIN"/>
    <property type="match status" value="1"/>
</dbReference>
<evidence type="ECO:0000256" key="2">
    <source>
        <dbReference type="SAM" id="MobiDB-lite"/>
    </source>
</evidence>
<feature type="compositionally biased region" description="Low complexity" evidence="2">
    <location>
        <begin position="42"/>
        <end position="58"/>
    </location>
</feature>
<evidence type="ECO:0000313" key="5">
    <source>
        <dbReference type="EMBL" id="SYX85004.1"/>
    </source>
</evidence>
<gene>
    <name evidence="5" type="ORF">PBLR_13426</name>
</gene>
<reference evidence="6" key="1">
    <citation type="submission" date="2018-08" db="EMBL/GenBank/DDBJ databases">
        <authorList>
            <person name="Chevrot R."/>
        </authorList>
    </citation>
    <scope>NUCLEOTIDE SEQUENCE [LARGE SCALE GENOMIC DNA]</scope>
</reference>
<feature type="chain" id="PRO_5038568834" evidence="3">
    <location>
        <begin position="31"/>
        <end position="341"/>
    </location>
</feature>
<feature type="region of interest" description="Disordered" evidence="2">
    <location>
        <begin position="33"/>
        <end position="62"/>
    </location>
</feature>
<accession>A0A383RES6</accession>
<dbReference type="PROSITE" id="PS51257">
    <property type="entry name" value="PROKAR_LIPOPROTEIN"/>
    <property type="match status" value="1"/>
</dbReference>
<dbReference type="GO" id="GO:0071281">
    <property type="term" value="P:cellular response to iron ion"/>
    <property type="evidence" value="ECO:0007669"/>
    <property type="project" value="TreeGrafter"/>
</dbReference>
<dbReference type="Gene3D" id="3.40.50.1980">
    <property type="entry name" value="Nitrogenase molybdenum iron protein domain"/>
    <property type="match status" value="2"/>
</dbReference>
<dbReference type="PANTHER" id="PTHR30535:SF34">
    <property type="entry name" value="MOLYBDATE-BINDING PROTEIN MOLA"/>
    <property type="match status" value="1"/>
</dbReference>
<name>A0A383RES6_PAEAL</name>
<dbReference type="PROSITE" id="PS50983">
    <property type="entry name" value="FE_B12_PBP"/>
    <property type="match status" value="1"/>
</dbReference>
<dbReference type="AlphaFoldDB" id="A0A383RES6"/>
<sequence length="341" mass="36237">MRNVQTRRKTTFRMLCMSLIALVAAVGLTACTGNSQSDSEKSSSSISTTTSPKAAASSDNGKIEAAPKVAAVSLDTADAVLEIVPPEQVVAVPKSMKNTYLAVNEEKGKQVSGQVGGATGLDPEGILAFHPDVVLITKIHNSENDTEQLLSQAGVKVVTFDQWGTFEQLIANFRTIGEAVGAVDKAEEVAKEIQGKLDDAAKRTASLASKPSVLVLSPVGPNTGPYIMGPGNISYDMIRLAGAKPAAEALGIKKSTKASIEDVINMNPDYIVLGDWDGTGDEWLKDLKSQAAWNTLDAVKNNRITTMKAKELLAPNRYTVDGLLEMSAWLHPDLWKGDAAN</sequence>
<keyword evidence="3" id="KW-0732">Signal</keyword>
<proteinExistence type="inferred from homology"/>